<dbReference type="InterPro" id="IPR004367">
    <property type="entry name" value="Cyclin_C-dom"/>
</dbReference>
<dbReference type="KEGG" id="cot:CORT_0G02640"/>
<dbReference type="InterPro" id="IPR036915">
    <property type="entry name" value="Cyclin-like_sf"/>
</dbReference>
<dbReference type="CDD" id="cd20512">
    <property type="entry name" value="CYCLIN_CLBs_yeast_rpt2"/>
    <property type="match status" value="1"/>
</dbReference>
<feature type="compositionally biased region" description="Polar residues" evidence="6">
    <location>
        <begin position="41"/>
        <end position="64"/>
    </location>
</feature>
<dbReference type="SMART" id="SM01332">
    <property type="entry name" value="Cyclin_C"/>
    <property type="match status" value="1"/>
</dbReference>
<feature type="domain" description="Cyclin-like" evidence="7">
    <location>
        <begin position="535"/>
        <end position="616"/>
    </location>
</feature>
<evidence type="ECO:0000256" key="4">
    <source>
        <dbReference type="ARBA" id="ARBA00023306"/>
    </source>
</evidence>
<feature type="region of interest" description="Disordered" evidence="6">
    <location>
        <begin position="163"/>
        <end position="214"/>
    </location>
</feature>
<sequence length="652" mass="76126">MRSYKAVNDENKLSQHLRAKSDIYNSSAPFSSGGGLNNASIHNSTKTVSGSNYKSTRSSDSHLGSSHREVLSDLTAQENYKSRLKTQQPAQPSHSQPPLQQSYPYARHQHSSSNSNSSIGSGVATSGATLSQSKLQIYKQATQNLHHYKKPKLENVLHREFADSTDEDLRSTSDEAAEPSDDKENRNPSVTQSQSQLHLQHQQQHKYQHHHQHLHDLHNRIHDEVRYHQQQQPLRSRDKYEMHFREELDEEEFTNEEVDSNYNPEEEEDDELRNQIAVKQSITRDSVAELYSRDARNDEDLQTEKEVSMETTIKHDDSSSTHEQDEAHHQHQQQQQQQAPSRSYSHSTRQHRTESITPMKPLWDLSIKMELRRVVDKFSRTTLDENDEDTYDASMVAEYSPEIFNYMRSLEEKYRPDPHYMDNLQDELRWGMRAVLIDWVVQVHGKFNLLPETLFLTVNYIDRFLSKRKVSLTRFQLVGAVAFFIAAKYEEINCPTVQEVAFMADNAYSIDEFLKAERFMIDVLEFDMGWPGPMSFLRRTSKADDYDYETRTLAKYFLEITIMDARFVASPPSWLAAGAQYLSRVLLNRGEWTEAHAFYSGYTERQLRPLAEQLLENCRYAEKNHKAIFEKYSEKRFKKSSLFVKEYFENFQ</sequence>
<keyword evidence="4" id="KW-0131">Cell cycle</keyword>
<feature type="domain" description="Cyclin C-terminal" evidence="8">
    <location>
        <begin position="531"/>
        <end position="646"/>
    </location>
</feature>
<keyword evidence="3 5" id="KW-0195">Cyclin</keyword>
<feature type="compositionally biased region" description="Low complexity" evidence="6">
    <location>
        <begin position="111"/>
        <end position="122"/>
    </location>
</feature>
<accession>H8XAU4</accession>
<dbReference type="Pfam" id="PF02984">
    <property type="entry name" value="Cyclin_C"/>
    <property type="match status" value="1"/>
</dbReference>
<dbReference type="GO" id="GO:0016538">
    <property type="term" value="F:cyclin-dependent protein serine/threonine kinase regulator activity"/>
    <property type="evidence" value="ECO:0007669"/>
    <property type="project" value="UniProtKB-ARBA"/>
</dbReference>
<dbReference type="RefSeq" id="XP_003871070.1">
    <property type="nucleotide sequence ID" value="XM_003871021.1"/>
</dbReference>
<dbReference type="eggNOG" id="KOG0653">
    <property type="taxonomic scope" value="Eukaryota"/>
</dbReference>
<feature type="compositionally biased region" description="Acidic residues" evidence="6">
    <location>
        <begin position="247"/>
        <end position="271"/>
    </location>
</feature>
<protein>
    <submittedName>
        <fullName evidence="9">Clb4 B-type mitotic cyclin</fullName>
    </submittedName>
</protein>
<feature type="domain" description="Cyclin-like" evidence="7">
    <location>
        <begin position="438"/>
        <end position="522"/>
    </location>
</feature>
<evidence type="ECO:0000256" key="2">
    <source>
        <dbReference type="ARBA" id="ARBA00022618"/>
    </source>
</evidence>
<dbReference type="SUPFAM" id="SSF47954">
    <property type="entry name" value="Cyclin-like"/>
    <property type="match status" value="2"/>
</dbReference>
<feature type="compositionally biased region" description="Basic residues" evidence="6">
    <location>
        <begin position="203"/>
        <end position="213"/>
    </location>
</feature>
<name>H8XAU4_CANO9</name>
<dbReference type="GO" id="GO:0030447">
    <property type="term" value="P:filamentous growth"/>
    <property type="evidence" value="ECO:0007669"/>
    <property type="project" value="UniProtKB-ARBA"/>
</dbReference>
<evidence type="ECO:0000313" key="10">
    <source>
        <dbReference type="Proteomes" id="UP000005018"/>
    </source>
</evidence>
<evidence type="ECO:0000256" key="3">
    <source>
        <dbReference type="ARBA" id="ARBA00023127"/>
    </source>
</evidence>
<evidence type="ECO:0000313" key="9">
    <source>
        <dbReference type="EMBL" id="CCG24945.1"/>
    </source>
</evidence>
<evidence type="ECO:0000256" key="6">
    <source>
        <dbReference type="SAM" id="MobiDB-lite"/>
    </source>
</evidence>
<dbReference type="HOGENOM" id="CLU_020695_12_0_1"/>
<evidence type="ECO:0000256" key="1">
    <source>
        <dbReference type="ARBA" id="ARBA00006955"/>
    </source>
</evidence>
<gene>
    <name evidence="9" type="ORF">CORT_0G02640</name>
</gene>
<dbReference type="InterPro" id="IPR006671">
    <property type="entry name" value="Cyclin_N"/>
</dbReference>
<evidence type="ECO:0000259" key="8">
    <source>
        <dbReference type="SMART" id="SM01332"/>
    </source>
</evidence>
<dbReference type="GO" id="GO:0051301">
    <property type="term" value="P:cell division"/>
    <property type="evidence" value="ECO:0007669"/>
    <property type="project" value="UniProtKB-KW"/>
</dbReference>
<feature type="region of interest" description="Disordered" evidence="6">
    <location>
        <begin position="1"/>
        <end position="26"/>
    </location>
</feature>
<dbReference type="EMBL" id="HE681725">
    <property type="protein sequence ID" value="CCG24945.1"/>
    <property type="molecule type" value="Genomic_DNA"/>
</dbReference>
<dbReference type="GeneID" id="14542130"/>
<reference evidence="9 10" key="1">
    <citation type="journal article" date="2012" name="PLoS ONE">
        <title>Sequence and analysis of the genome of the pathogenic yeast Candida orthopsilosis.</title>
        <authorList>
            <person name="Riccombeni A."/>
            <person name="Vidanes G."/>
            <person name="Proux-Wera E."/>
            <person name="Wolfe K.H."/>
            <person name="Butler G."/>
        </authorList>
    </citation>
    <scope>NUCLEOTIDE SEQUENCE [LARGE SCALE GENOMIC DNA]</scope>
    <source>
        <strain evidence="9 10">Co 90-125</strain>
    </source>
</reference>
<dbReference type="InterPro" id="IPR039361">
    <property type="entry name" value="Cyclin"/>
</dbReference>
<dbReference type="GO" id="GO:0044772">
    <property type="term" value="P:mitotic cell cycle phase transition"/>
    <property type="evidence" value="ECO:0007669"/>
    <property type="project" value="UniProtKB-ARBA"/>
</dbReference>
<feature type="compositionally biased region" description="Low complexity" evidence="6">
    <location>
        <begin position="87"/>
        <end position="104"/>
    </location>
</feature>
<keyword evidence="10" id="KW-1185">Reference proteome</keyword>
<proteinExistence type="inferred from homology"/>
<dbReference type="PROSITE" id="PS00292">
    <property type="entry name" value="CYCLINS"/>
    <property type="match status" value="1"/>
</dbReference>
<feature type="region of interest" description="Disordered" evidence="6">
    <location>
        <begin position="81"/>
        <end position="125"/>
    </location>
</feature>
<evidence type="ECO:0000256" key="5">
    <source>
        <dbReference type="RuleBase" id="RU000383"/>
    </source>
</evidence>
<dbReference type="Proteomes" id="UP000005018">
    <property type="component" value="Chromosome 7"/>
</dbReference>
<comment type="similarity">
    <text evidence="1">Belongs to the cyclin family. Cyclin AB subfamily.</text>
</comment>
<dbReference type="OrthoDB" id="5590282at2759"/>
<dbReference type="Gene3D" id="1.10.472.10">
    <property type="entry name" value="Cyclin-like"/>
    <property type="match status" value="2"/>
</dbReference>
<evidence type="ECO:0000259" key="7">
    <source>
        <dbReference type="SMART" id="SM00385"/>
    </source>
</evidence>
<feature type="compositionally biased region" description="Basic and acidic residues" evidence="6">
    <location>
        <begin position="163"/>
        <end position="173"/>
    </location>
</feature>
<dbReference type="SMART" id="SM00385">
    <property type="entry name" value="CYCLIN"/>
    <property type="match status" value="2"/>
</dbReference>
<feature type="compositionally biased region" description="Low complexity" evidence="6">
    <location>
        <begin position="192"/>
        <end position="202"/>
    </location>
</feature>
<dbReference type="Pfam" id="PF00134">
    <property type="entry name" value="Cyclin_N"/>
    <property type="match status" value="1"/>
</dbReference>
<keyword evidence="2" id="KW-0132">Cell division</keyword>
<dbReference type="PANTHER" id="PTHR10177">
    <property type="entry name" value="CYCLINS"/>
    <property type="match status" value="1"/>
</dbReference>
<dbReference type="FunFam" id="1.10.472.10:FF:000005">
    <property type="entry name" value="G2/mitotic-specific cyclin B"/>
    <property type="match status" value="1"/>
</dbReference>
<feature type="region of interest" description="Disordered" evidence="6">
    <location>
        <begin position="41"/>
        <end position="68"/>
    </location>
</feature>
<feature type="region of interest" description="Disordered" evidence="6">
    <location>
        <begin position="246"/>
        <end position="271"/>
    </location>
</feature>
<dbReference type="InterPro" id="IPR013763">
    <property type="entry name" value="Cyclin-like_dom"/>
</dbReference>
<feature type="compositionally biased region" description="Basic and acidic residues" evidence="6">
    <location>
        <begin position="291"/>
        <end position="329"/>
    </location>
</feature>
<dbReference type="InterPro" id="IPR048258">
    <property type="entry name" value="Cyclins_cyclin-box"/>
</dbReference>
<dbReference type="AlphaFoldDB" id="H8XAU4"/>
<feature type="region of interest" description="Disordered" evidence="6">
    <location>
        <begin position="289"/>
        <end position="357"/>
    </location>
</feature>
<organism evidence="9 10">
    <name type="scientific">Candida orthopsilosis (strain 90-125)</name>
    <name type="common">Yeast</name>
    <dbReference type="NCBI Taxonomy" id="1136231"/>
    <lineage>
        <taxon>Eukaryota</taxon>
        <taxon>Fungi</taxon>
        <taxon>Dikarya</taxon>
        <taxon>Ascomycota</taxon>
        <taxon>Saccharomycotina</taxon>
        <taxon>Pichiomycetes</taxon>
        <taxon>Debaryomycetaceae</taxon>
        <taxon>Candida/Lodderomyces clade</taxon>
        <taxon>Candida</taxon>
    </lineage>
</organism>